<evidence type="ECO:0000313" key="3">
    <source>
        <dbReference type="Proteomes" id="UP000095287"/>
    </source>
</evidence>
<evidence type="ECO:0000313" key="4">
    <source>
        <dbReference type="WBParaSite" id="L893_g16101.t1"/>
    </source>
</evidence>
<keyword evidence="3" id="KW-1185">Reference proteome</keyword>
<accession>A0A1I7YGI1</accession>
<feature type="compositionally biased region" description="Basic and acidic residues" evidence="2">
    <location>
        <begin position="244"/>
        <end position="260"/>
    </location>
</feature>
<sequence length="260" mass="30218">MSLRNGFWLRLSLAVSSLLFFIIVYSQYNTFNASFIELHGKLDHCRLKEDSLFAQVEVMYEHKRRMETLMKELKNSTNIQISSITKKLASKEEEAKSLKMSLLSCSKQRHESGKENCSDITSLRESFAAEKRKNEELQQAIEKLQDELKSMKESKAVDNEAIRSTTAHYVGNVSVRFERVHSVRDNLEFNRQAMENVPMKPLMPAKELVEKLRRKNEVKQQRNELPGAVDGNFNEVVQEEDDDEHKPVPDINESDYKEME</sequence>
<organism evidence="3 4">
    <name type="scientific">Steinernema glaseri</name>
    <dbReference type="NCBI Taxonomy" id="37863"/>
    <lineage>
        <taxon>Eukaryota</taxon>
        <taxon>Metazoa</taxon>
        <taxon>Ecdysozoa</taxon>
        <taxon>Nematoda</taxon>
        <taxon>Chromadorea</taxon>
        <taxon>Rhabditida</taxon>
        <taxon>Tylenchina</taxon>
        <taxon>Panagrolaimomorpha</taxon>
        <taxon>Strongyloidoidea</taxon>
        <taxon>Steinernematidae</taxon>
        <taxon>Steinernema</taxon>
    </lineage>
</organism>
<feature type="region of interest" description="Disordered" evidence="2">
    <location>
        <begin position="215"/>
        <end position="260"/>
    </location>
</feature>
<evidence type="ECO:0000256" key="2">
    <source>
        <dbReference type="SAM" id="MobiDB-lite"/>
    </source>
</evidence>
<evidence type="ECO:0000256" key="1">
    <source>
        <dbReference type="SAM" id="Coils"/>
    </source>
</evidence>
<protein>
    <submittedName>
        <fullName evidence="4">Protein GOLM2</fullName>
    </submittedName>
</protein>
<dbReference type="AlphaFoldDB" id="A0A1I7YGI1"/>
<dbReference type="WBParaSite" id="L893_g16101.t1">
    <property type="protein sequence ID" value="L893_g16101.t1"/>
    <property type="gene ID" value="L893_g16101"/>
</dbReference>
<keyword evidence="1" id="KW-0175">Coiled coil</keyword>
<name>A0A1I7YGI1_9BILA</name>
<dbReference type="Proteomes" id="UP000095287">
    <property type="component" value="Unplaced"/>
</dbReference>
<feature type="coiled-coil region" evidence="1">
    <location>
        <begin position="81"/>
        <end position="161"/>
    </location>
</feature>
<reference evidence="4" key="1">
    <citation type="submission" date="2016-11" db="UniProtKB">
        <authorList>
            <consortium name="WormBaseParasite"/>
        </authorList>
    </citation>
    <scope>IDENTIFICATION</scope>
</reference>
<proteinExistence type="predicted"/>